<comment type="caution">
    <text evidence="2">The sequence shown here is derived from an EMBL/GenBank/DDBJ whole genome shotgun (WGS) entry which is preliminary data.</text>
</comment>
<keyword evidence="2" id="KW-0378">Hydrolase</keyword>
<dbReference type="STRING" id="1227499.C493_02211"/>
<sequence>MVLVHGAMADGEFIWESLVPHLADRFTCYAMSVRSRGLSEHSTDLSPERRLEDVTAFVESIGEPVGLLGWSQGGRLALGAAAQTDAVSAVAAYEPAVFEVLEEDEYARFVERIGRVSELAAEDRPVDAARTFLEWVATEDELNDAQTAGIVENCAANVPVFLQEVQGLDDYDGPSPTGPSALAEIEAPVLLLHGSSSIPDPWFVDGVHHVAEHATDSRVREIEETGHFGPVHRSDAVAEELARFFAATPDPLRS</sequence>
<organism evidence="2 3">
    <name type="scientific">Natronolimnohabitans innermongolicus JCM 12255</name>
    <dbReference type="NCBI Taxonomy" id="1227499"/>
    <lineage>
        <taxon>Archaea</taxon>
        <taxon>Methanobacteriati</taxon>
        <taxon>Methanobacteriota</taxon>
        <taxon>Stenosarchaea group</taxon>
        <taxon>Halobacteria</taxon>
        <taxon>Halobacteriales</taxon>
        <taxon>Natrialbaceae</taxon>
        <taxon>Natronolimnohabitans</taxon>
    </lineage>
</organism>
<dbReference type="Pfam" id="PF12697">
    <property type="entry name" value="Abhydrolase_6"/>
    <property type="match status" value="1"/>
</dbReference>
<dbReference type="Proteomes" id="UP000011602">
    <property type="component" value="Unassembled WGS sequence"/>
</dbReference>
<proteinExistence type="predicted"/>
<dbReference type="PANTHER" id="PTHR43194">
    <property type="entry name" value="HYDROLASE ALPHA/BETA FOLD FAMILY"/>
    <property type="match status" value="1"/>
</dbReference>
<dbReference type="GO" id="GO:0016787">
    <property type="term" value="F:hydrolase activity"/>
    <property type="evidence" value="ECO:0007669"/>
    <property type="project" value="UniProtKB-KW"/>
</dbReference>
<reference evidence="2 3" key="1">
    <citation type="journal article" date="2014" name="PLoS Genet.">
        <title>Phylogenetically driven sequencing of extremely halophilic archaea reveals strategies for static and dynamic osmo-response.</title>
        <authorList>
            <person name="Becker E.A."/>
            <person name="Seitzer P.M."/>
            <person name="Tritt A."/>
            <person name="Larsen D."/>
            <person name="Krusor M."/>
            <person name="Yao A.I."/>
            <person name="Wu D."/>
            <person name="Madern D."/>
            <person name="Eisen J.A."/>
            <person name="Darling A.E."/>
            <person name="Facciotti M.T."/>
        </authorList>
    </citation>
    <scope>NUCLEOTIDE SEQUENCE [LARGE SCALE GENOMIC DNA]</scope>
    <source>
        <strain evidence="2 3">JCM 12255</strain>
    </source>
</reference>
<accession>L9XIU8</accession>
<dbReference type="PANTHER" id="PTHR43194:SF2">
    <property type="entry name" value="PEROXISOMAL MEMBRANE PROTEIN LPX1"/>
    <property type="match status" value="1"/>
</dbReference>
<dbReference type="eggNOG" id="arCOG01648">
    <property type="taxonomic scope" value="Archaea"/>
</dbReference>
<dbReference type="eggNOG" id="arCOG07416">
    <property type="taxonomic scope" value="Archaea"/>
</dbReference>
<evidence type="ECO:0000313" key="3">
    <source>
        <dbReference type="Proteomes" id="UP000011602"/>
    </source>
</evidence>
<dbReference type="InterPro" id="IPR000073">
    <property type="entry name" value="AB_hydrolase_1"/>
</dbReference>
<dbReference type="AlphaFoldDB" id="L9XIU8"/>
<dbReference type="Gene3D" id="3.40.50.1820">
    <property type="entry name" value="alpha/beta hydrolase"/>
    <property type="match status" value="1"/>
</dbReference>
<dbReference type="EMBL" id="AOHZ01000011">
    <property type="protein sequence ID" value="ELY61640.1"/>
    <property type="molecule type" value="Genomic_DNA"/>
</dbReference>
<dbReference type="SUPFAM" id="SSF53474">
    <property type="entry name" value="alpha/beta-Hydrolases"/>
    <property type="match status" value="1"/>
</dbReference>
<feature type="domain" description="AB hydrolase-1" evidence="1">
    <location>
        <begin position="1"/>
        <end position="239"/>
    </location>
</feature>
<evidence type="ECO:0000313" key="2">
    <source>
        <dbReference type="EMBL" id="ELY61640.1"/>
    </source>
</evidence>
<protein>
    <submittedName>
        <fullName evidence="2">Alpha/beta hydrolase</fullName>
    </submittedName>
</protein>
<gene>
    <name evidence="2" type="ORF">C493_02211</name>
</gene>
<dbReference type="InterPro" id="IPR050228">
    <property type="entry name" value="Carboxylesterase_BioH"/>
</dbReference>
<keyword evidence="3" id="KW-1185">Reference proteome</keyword>
<dbReference type="PATRIC" id="fig|1227499.3.peg.453"/>
<evidence type="ECO:0000259" key="1">
    <source>
        <dbReference type="Pfam" id="PF12697"/>
    </source>
</evidence>
<dbReference type="InterPro" id="IPR029058">
    <property type="entry name" value="AB_hydrolase_fold"/>
</dbReference>
<name>L9XIU8_9EURY</name>